<reference evidence="14 15" key="1">
    <citation type="journal article" date="2017" name="Syst. Appl. Microbiol.">
        <title>Soybeans inoculated with root zone soils of Canadian native legumes harbour diverse and novel Bradyrhizobium spp. that possess agricultural potential.</title>
        <authorList>
            <person name="Bromfield E.S.P."/>
            <person name="Cloutier S."/>
            <person name="Tambong J.T."/>
            <person name="Tran Thi T.V."/>
        </authorList>
    </citation>
    <scope>NUCLEOTIDE SEQUENCE [LARGE SCALE GENOMIC DNA]</scope>
    <source>
        <strain evidence="14 15">39S1MB</strain>
    </source>
</reference>
<evidence type="ECO:0000256" key="3">
    <source>
        <dbReference type="ARBA" id="ARBA00010631"/>
    </source>
</evidence>
<evidence type="ECO:0000256" key="11">
    <source>
        <dbReference type="ARBA" id="ARBA00048134"/>
    </source>
</evidence>
<organism evidence="14 15">
    <name type="scientific">Bradyrhizobium amphicarpaeae</name>
    <dbReference type="NCBI Taxonomy" id="1404768"/>
    <lineage>
        <taxon>Bacteria</taxon>
        <taxon>Pseudomonadati</taxon>
        <taxon>Pseudomonadota</taxon>
        <taxon>Alphaproteobacteria</taxon>
        <taxon>Hyphomicrobiales</taxon>
        <taxon>Nitrobacteraceae</taxon>
        <taxon>Bradyrhizobium</taxon>
    </lineage>
</organism>
<evidence type="ECO:0000256" key="1">
    <source>
        <dbReference type="ARBA" id="ARBA00002096"/>
    </source>
</evidence>
<keyword evidence="7" id="KW-0949">S-adenosyl-L-methionine</keyword>
<comment type="catalytic activity">
    <reaction evidence="11">
        <text>methanethiol + S-adenosyl-L-methionine = dimethyl sulfide + S-adenosyl-L-homocysteine + H(+)</text>
        <dbReference type="Rhea" id="RHEA:50428"/>
        <dbReference type="ChEBI" id="CHEBI:15378"/>
        <dbReference type="ChEBI" id="CHEBI:16007"/>
        <dbReference type="ChEBI" id="CHEBI:17437"/>
        <dbReference type="ChEBI" id="CHEBI:57856"/>
        <dbReference type="ChEBI" id="CHEBI:59789"/>
        <dbReference type="EC" id="2.1.1.334"/>
    </reaction>
</comment>
<keyword evidence="15" id="KW-1185">Reference proteome</keyword>
<feature type="transmembrane region" description="Helical" evidence="12">
    <location>
        <begin position="62"/>
        <end position="85"/>
    </location>
</feature>
<dbReference type="InterPro" id="IPR009915">
    <property type="entry name" value="NnrU_dom"/>
</dbReference>
<reference evidence="14 15" key="2">
    <citation type="journal article" date="2019" name="Int. J. Syst. Evol. Microbiol.">
        <title>Description and complete genome sequence of Bradyrhizobium amphicarpaeae sp. nov., harbouring photosystem and nitrogen-fixation genes.</title>
        <authorList>
            <person name="Bromfield E.S.P."/>
            <person name="Cloutier S."/>
            <person name="Nguyen H.D.T."/>
        </authorList>
    </citation>
    <scope>NUCLEOTIDE SEQUENCE [LARGE SCALE GENOMIC DNA]</scope>
    <source>
        <strain evidence="14 15">39S1MB</strain>
    </source>
</reference>
<name>A0A2U8Q541_9BRAD</name>
<dbReference type="KEGG" id="brq:CIT40_02495"/>
<keyword evidence="6 14" id="KW-0808">Transferase</keyword>
<evidence type="ECO:0000256" key="4">
    <source>
        <dbReference type="ARBA" id="ARBA00012149"/>
    </source>
</evidence>
<comment type="similarity">
    <text evidence="3">Belongs to the nurim family.</text>
</comment>
<keyword evidence="8 12" id="KW-0812">Transmembrane</keyword>
<evidence type="ECO:0000256" key="5">
    <source>
        <dbReference type="ARBA" id="ARBA00022603"/>
    </source>
</evidence>
<keyword evidence="10 12" id="KW-0472">Membrane</keyword>
<comment type="function">
    <text evidence="1">Catalyzes the methylation of methanethiol (MeSH) to yield dimethylsulphide (DMS).</text>
</comment>
<dbReference type="InterPro" id="IPR033580">
    <property type="entry name" value="Nurim-like"/>
</dbReference>
<dbReference type="PANTHER" id="PTHR31040:SF1">
    <property type="entry name" value="NURIM"/>
    <property type="match status" value="1"/>
</dbReference>
<dbReference type="EC" id="2.1.1.334" evidence="4"/>
<feature type="transmembrane region" description="Helical" evidence="12">
    <location>
        <begin position="144"/>
        <end position="162"/>
    </location>
</feature>
<dbReference type="Pfam" id="PF07298">
    <property type="entry name" value="NnrU"/>
    <property type="match status" value="1"/>
</dbReference>
<dbReference type="InterPro" id="IPR054700">
    <property type="entry name" value="MddA"/>
</dbReference>
<dbReference type="PANTHER" id="PTHR31040">
    <property type="entry name" value="NURIM"/>
    <property type="match status" value="1"/>
</dbReference>
<evidence type="ECO:0000256" key="9">
    <source>
        <dbReference type="ARBA" id="ARBA00022989"/>
    </source>
</evidence>
<dbReference type="EMBL" id="CP029426">
    <property type="protein sequence ID" value="AWM04465.1"/>
    <property type="molecule type" value="Genomic_DNA"/>
</dbReference>
<evidence type="ECO:0000256" key="7">
    <source>
        <dbReference type="ARBA" id="ARBA00022691"/>
    </source>
</evidence>
<dbReference type="GO" id="GO:0016020">
    <property type="term" value="C:membrane"/>
    <property type="evidence" value="ECO:0007669"/>
    <property type="project" value="UniProtKB-SubCell"/>
</dbReference>
<keyword evidence="5 14" id="KW-0489">Methyltransferase</keyword>
<dbReference type="OrthoDB" id="9789029at2"/>
<accession>A0A2U8Q541</accession>
<feature type="transmembrane region" description="Helical" evidence="12">
    <location>
        <begin position="250"/>
        <end position="269"/>
    </location>
</feature>
<dbReference type="AlphaFoldDB" id="A0A2U8Q541"/>
<evidence type="ECO:0000256" key="8">
    <source>
        <dbReference type="ARBA" id="ARBA00022692"/>
    </source>
</evidence>
<evidence type="ECO:0000256" key="12">
    <source>
        <dbReference type="SAM" id="Phobius"/>
    </source>
</evidence>
<evidence type="ECO:0000256" key="6">
    <source>
        <dbReference type="ARBA" id="ARBA00022679"/>
    </source>
</evidence>
<feature type="domain" description="NnrU" evidence="13">
    <location>
        <begin position="110"/>
        <end position="257"/>
    </location>
</feature>
<evidence type="ECO:0000256" key="10">
    <source>
        <dbReference type="ARBA" id="ARBA00023136"/>
    </source>
</evidence>
<evidence type="ECO:0000259" key="13">
    <source>
        <dbReference type="Pfam" id="PF07298"/>
    </source>
</evidence>
<dbReference type="Proteomes" id="UP000215884">
    <property type="component" value="Chromosome"/>
</dbReference>
<feature type="transmembrane region" description="Helical" evidence="12">
    <location>
        <begin position="105"/>
        <end position="123"/>
    </location>
</feature>
<keyword evidence="9 12" id="KW-1133">Transmembrane helix</keyword>
<comment type="subcellular location">
    <subcellularLocation>
        <location evidence="2">Membrane</location>
        <topology evidence="2">Multi-pass membrane protein</topology>
    </subcellularLocation>
</comment>
<evidence type="ECO:0000313" key="15">
    <source>
        <dbReference type="Proteomes" id="UP000215884"/>
    </source>
</evidence>
<sequence>MKVVSGENQPSAKVCGRPIRHAARTKQCRCLGTTEHFMTQLDHQIHSIGPEVAGSRILKLVAFLYGITAYLVFFVTILYAIGFVMGVMVPKTIDTGTDTPTVEAIIVNLLLMTLFAVQHSVMARKQFKAWWTQFVPKPVERSTYVLLASLSLLLLFWQWRPLPAVIWNVENPDLAVTLVTLSFAGWVLVFASTYMINHFELFGLHQVTSHLVGKEMTPPRFKTPLLYNFVRHPIYLGFIVAFWAAPTMTAGHLLFAAVTTIYIFVGIALEEHDLVALFGDEYRQYKQRVSMLIPWRRSL</sequence>
<proteinExistence type="inferred from homology"/>
<dbReference type="NCBIfam" id="NF045656">
    <property type="entry name" value="MeththiolMtaseMddA"/>
    <property type="match status" value="1"/>
</dbReference>
<dbReference type="GO" id="GO:0008168">
    <property type="term" value="F:methyltransferase activity"/>
    <property type="evidence" value="ECO:0007669"/>
    <property type="project" value="UniProtKB-KW"/>
</dbReference>
<dbReference type="GO" id="GO:0032259">
    <property type="term" value="P:methylation"/>
    <property type="evidence" value="ECO:0007669"/>
    <property type="project" value="UniProtKB-KW"/>
</dbReference>
<dbReference type="Gene3D" id="1.20.120.1630">
    <property type="match status" value="1"/>
</dbReference>
<evidence type="ECO:0000256" key="2">
    <source>
        <dbReference type="ARBA" id="ARBA00004141"/>
    </source>
</evidence>
<evidence type="ECO:0000313" key="14">
    <source>
        <dbReference type="EMBL" id="AWM04465.1"/>
    </source>
</evidence>
<gene>
    <name evidence="14" type="ORF">CIT40_02495</name>
</gene>
<protein>
    <recommendedName>
        <fullName evidence="4">methanethiol S-methyltransferase</fullName>
        <ecNumber evidence="4">2.1.1.334</ecNumber>
    </recommendedName>
</protein>
<feature type="transmembrane region" description="Helical" evidence="12">
    <location>
        <begin position="225"/>
        <end position="244"/>
    </location>
</feature>
<feature type="transmembrane region" description="Helical" evidence="12">
    <location>
        <begin position="174"/>
        <end position="196"/>
    </location>
</feature>